<proteinExistence type="predicted"/>
<evidence type="ECO:0000313" key="1">
    <source>
        <dbReference type="EMBL" id="EDM29344.1"/>
    </source>
</evidence>
<comment type="caution">
    <text evidence="1">The sequence shown here is derived from an EMBL/GenBank/DDBJ whole genome shotgun (WGS) entry which is preliminary data.</text>
</comment>
<dbReference type="OrthoDB" id="6383879at2"/>
<keyword evidence="2" id="KW-1185">Reference proteome</keyword>
<dbReference type="eggNOG" id="ENOG50333F7">
    <property type="taxonomic scope" value="Bacteria"/>
</dbReference>
<protein>
    <recommendedName>
        <fullName evidence="3">PEP-CTERM sorting domain-containing protein</fullName>
    </recommendedName>
</protein>
<dbReference type="EMBL" id="ABCK01000002">
    <property type="protein sequence ID" value="EDM29344.1"/>
    <property type="molecule type" value="Genomic_DNA"/>
</dbReference>
<reference evidence="1 2" key="1">
    <citation type="journal article" date="2010" name="J. Bacteriol.">
        <title>Genome sequence of Lentisphaera araneosa HTCC2155T, the type species of the order Lentisphaerales in the phylum Lentisphaerae.</title>
        <authorList>
            <person name="Thrash J.C."/>
            <person name="Cho J.C."/>
            <person name="Vergin K.L."/>
            <person name="Morris R.M."/>
            <person name="Giovannoni S.J."/>
        </authorList>
    </citation>
    <scope>NUCLEOTIDE SEQUENCE [LARGE SCALE GENOMIC DNA]</scope>
    <source>
        <strain evidence="1 2">HTCC2155</strain>
    </source>
</reference>
<name>A6DGM7_9BACT</name>
<dbReference type="RefSeq" id="WP_007277064.1">
    <property type="nucleotide sequence ID" value="NZ_ABCK01000002.1"/>
</dbReference>
<sequence>MSAFNFENFSNGNYSDVSWDGVGTFDNLMVHQGGTVFGALSTEPTPWGTFNSQQMTVGNIVNSSWGTPVTSTTLSLNDSSSYFGLYWAAGDGDDLLEFYSGDDLVAQYSTSDVISSAALTLDYYGDPNHYQWGQKVNSIEPYSFLNFYGDENTTWDKIVMNQTSPLASGFEIDNLTTRVNPFDLSVDDLESLGTVISEVSGTEISDVDENSESWAWAVSGEDISEQAPGAPIPGVYALLIFAAAFMAKGRFS</sequence>
<evidence type="ECO:0008006" key="3">
    <source>
        <dbReference type="Google" id="ProtNLM"/>
    </source>
</evidence>
<dbReference type="AlphaFoldDB" id="A6DGM7"/>
<evidence type="ECO:0000313" key="2">
    <source>
        <dbReference type="Proteomes" id="UP000004947"/>
    </source>
</evidence>
<organism evidence="1 2">
    <name type="scientific">Lentisphaera araneosa HTCC2155</name>
    <dbReference type="NCBI Taxonomy" id="313628"/>
    <lineage>
        <taxon>Bacteria</taxon>
        <taxon>Pseudomonadati</taxon>
        <taxon>Lentisphaerota</taxon>
        <taxon>Lentisphaeria</taxon>
        <taxon>Lentisphaerales</taxon>
        <taxon>Lentisphaeraceae</taxon>
        <taxon>Lentisphaera</taxon>
    </lineage>
</organism>
<dbReference type="Proteomes" id="UP000004947">
    <property type="component" value="Unassembled WGS sequence"/>
</dbReference>
<accession>A6DGM7</accession>
<gene>
    <name evidence="1" type="ORF">LNTAR_23179</name>
</gene>